<proteinExistence type="predicted"/>
<dbReference type="GO" id="GO:0016757">
    <property type="term" value="F:glycosyltransferase activity"/>
    <property type="evidence" value="ECO:0007669"/>
    <property type="project" value="UniProtKB-KW"/>
</dbReference>
<reference evidence="6" key="1">
    <citation type="journal article" date="2021" name="Nat. Commun.">
        <title>Genomic analyses provide insights into spinach domestication and the genetic basis of agronomic traits.</title>
        <authorList>
            <person name="Cai X."/>
            <person name="Sun X."/>
            <person name="Xu C."/>
            <person name="Sun H."/>
            <person name="Wang X."/>
            <person name="Ge C."/>
            <person name="Zhang Z."/>
            <person name="Wang Q."/>
            <person name="Fei Z."/>
            <person name="Jiao C."/>
            <person name="Wang Q."/>
        </authorList>
    </citation>
    <scope>NUCLEOTIDE SEQUENCE [LARGE SCALE GENOMIC DNA]</scope>
    <source>
        <strain evidence="6">cv. Varoflay</strain>
    </source>
</reference>
<dbReference type="PANTHER" id="PTHR31042">
    <property type="entry name" value="CORE-2/I-BRANCHING BETA-1,6-N-ACETYLGLUCOSAMINYLTRANSFERASE FAMILY PROTEIN-RELATED"/>
    <property type="match status" value="1"/>
</dbReference>
<organism evidence="6 7">
    <name type="scientific">Spinacia oleracea</name>
    <name type="common">Spinach</name>
    <dbReference type="NCBI Taxonomy" id="3562"/>
    <lineage>
        <taxon>Eukaryota</taxon>
        <taxon>Viridiplantae</taxon>
        <taxon>Streptophyta</taxon>
        <taxon>Embryophyta</taxon>
        <taxon>Tracheophyta</taxon>
        <taxon>Spermatophyta</taxon>
        <taxon>Magnoliopsida</taxon>
        <taxon>eudicotyledons</taxon>
        <taxon>Gunneridae</taxon>
        <taxon>Pentapetalae</taxon>
        <taxon>Caryophyllales</taxon>
        <taxon>Chenopodiaceae</taxon>
        <taxon>Chenopodioideae</taxon>
        <taxon>Anserineae</taxon>
        <taxon>Spinacia</taxon>
    </lineage>
</organism>
<dbReference type="InterPro" id="IPR044174">
    <property type="entry name" value="BC10-like"/>
</dbReference>
<evidence type="ECO:0000256" key="2">
    <source>
        <dbReference type="ARBA" id="ARBA00022676"/>
    </source>
</evidence>
<dbReference type="Pfam" id="PF02485">
    <property type="entry name" value="Branch"/>
    <property type="match status" value="1"/>
</dbReference>
<dbReference type="Proteomes" id="UP000813463">
    <property type="component" value="Chromosome 3"/>
</dbReference>
<protein>
    <submittedName>
        <fullName evidence="7">Glycosyltransferase BC10</fullName>
    </submittedName>
</protein>
<evidence type="ECO:0000313" key="7">
    <source>
        <dbReference type="RefSeq" id="XP_021842421.2"/>
    </source>
</evidence>
<dbReference type="GO" id="GO:0016020">
    <property type="term" value="C:membrane"/>
    <property type="evidence" value="ECO:0007669"/>
    <property type="project" value="UniProtKB-SubCell"/>
</dbReference>
<reference evidence="7" key="2">
    <citation type="submission" date="2025-08" db="UniProtKB">
        <authorList>
            <consortium name="RefSeq"/>
        </authorList>
    </citation>
    <scope>IDENTIFICATION</scope>
    <source>
        <tissue evidence="7">Leaf</tissue>
    </source>
</reference>
<evidence type="ECO:0000256" key="3">
    <source>
        <dbReference type="ARBA" id="ARBA00022679"/>
    </source>
</evidence>
<keyword evidence="3" id="KW-0808">Transferase</keyword>
<evidence type="ECO:0000256" key="5">
    <source>
        <dbReference type="ARBA" id="ARBA00023180"/>
    </source>
</evidence>
<dbReference type="RefSeq" id="XP_021842421.2">
    <property type="nucleotide sequence ID" value="XM_021986729.2"/>
</dbReference>
<keyword evidence="4" id="KW-0472">Membrane</keyword>
<dbReference type="KEGG" id="soe:110782562"/>
<evidence type="ECO:0000256" key="4">
    <source>
        <dbReference type="ARBA" id="ARBA00023136"/>
    </source>
</evidence>
<dbReference type="PANTHER" id="PTHR31042:SF111">
    <property type="entry name" value="CORE-2_I-BRANCHING BETA-1,6-N-ACETYLGLUCOSAMINYLTRANSFERASE FAMILY PROTEIN"/>
    <property type="match status" value="1"/>
</dbReference>
<comment type="subcellular location">
    <subcellularLocation>
        <location evidence="1">Membrane</location>
        <topology evidence="1">Single-pass type II membrane protein</topology>
    </subcellularLocation>
</comment>
<gene>
    <name evidence="7" type="primary">LOC110782562</name>
</gene>
<dbReference type="InterPro" id="IPR003406">
    <property type="entry name" value="Glyco_trans_14"/>
</dbReference>
<sequence length="405" mass="46958">MMMKDKKQNTISTTTPMKLSYSHLNNLKLCCFWLVIFAFAMTFGISLTFYSHRFTLHSNNMHITTMQTPQKLHAITTSALPPSSASNNKYDHSTEELYPIHGVSSDKELKRKASRIKETPMKGKGKGKEIMSNNKIAFMFLIKGTLPLAPLWEKLFEKHGGFYTIYVHSDPSFISSPQLNTGLFRGRIIPSKGVEWGRFNMIEAELRLLGKALKDVSNKRFVLLSETCIPLFNFPTIYSYLMNSTQSYVQAYDKNSPVARGRYKKRLSPTITVHDWRKGSQWFEMERELAIKVISDEHYLLLFKRVCNKWACYADEHYLPTWMNINSGGRNSNRSITRVDWSKGGWHPAMYTRKHITLDFLIRLRNGNTCQYNGNNTNICFLFARKFLPNTLNRLIKFAPKLIHF</sequence>
<evidence type="ECO:0000313" key="6">
    <source>
        <dbReference type="Proteomes" id="UP000813463"/>
    </source>
</evidence>
<evidence type="ECO:0000256" key="1">
    <source>
        <dbReference type="ARBA" id="ARBA00004606"/>
    </source>
</evidence>
<name>A0A9R0I4C4_SPIOL</name>
<dbReference type="GeneID" id="110782562"/>
<accession>A0A9R0I4C4</accession>
<keyword evidence="5" id="KW-0325">Glycoprotein</keyword>
<dbReference type="AlphaFoldDB" id="A0A9R0I4C4"/>
<keyword evidence="6" id="KW-1185">Reference proteome</keyword>
<keyword evidence="2" id="KW-0328">Glycosyltransferase</keyword>